<dbReference type="Gene3D" id="3.40.50.720">
    <property type="entry name" value="NAD(P)-binding Rossmann-like Domain"/>
    <property type="match status" value="1"/>
</dbReference>
<evidence type="ECO:0000256" key="1">
    <source>
        <dbReference type="ARBA" id="ARBA00006484"/>
    </source>
</evidence>
<comment type="caution">
    <text evidence="4">The sequence shown here is derived from an EMBL/GenBank/DDBJ whole genome shotgun (WGS) entry which is preliminary data.</text>
</comment>
<gene>
    <name evidence="4" type="ORF">GMA10_08190</name>
</gene>
<dbReference type="RefSeq" id="WP_129314562.1">
    <property type="nucleotide sequence ID" value="NZ_JBFCQO010000002.1"/>
</dbReference>
<dbReference type="FunFam" id="3.40.50.720:FF:000084">
    <property type="entry name" value="Short-chain dehydrogenase reductase"/>
    <property type="match status" value="1"/>
</dbReference>
<dbReference type="Proteomes" id="UP000462152">
    <property type="component" value="Unassembled WGS sequence"/>
</dbReference>
<dbReference type="EC" id="1.1.1.47" evidence="4"/>
<dbReference type="AlphaFoldDB" id="A0A7K1LJA9"/>
<accession>A0A7K1LJA9</accession>
<dbReference type="PRINTS" id="PR00081">
    <property type="entry name" value="GDHRDH"/>
</dbReference>
<dbReference type="NCBIfam" id="NF005559">
    <property type="entry name" value="PRK07231.1"/>
    <property type="match status" value="1"/>
</dbReference>
<dbReference type="OrthoDB" id="286404at2"/>
<evidence type="ECO:0000313" key="5">
    <source>
        <dbReference type="Proteomes" id="UP000462152"/>
    </source>
</evidence>
<proteinExistence type="inferred from homology"/>
<dbReference type="SMART" id="SM00822">
    <property type="entry name" value="PKS_KR"/>
    <property type="match status" value="1"/>
</dbReference>
<evidence type="ECO:0000256" key="2">
    <source>
        <dbReference type="ARBA" id="ARBA00023002"/>
    </source>
</evidence>
<dbReference type="InterPro" id="IPR036291">
    <property type="entry name" value="NAD(P)-bd_dom_sf"/>
</dbReference>
<dbReference type="PRINTS" id="PR00080">
    <property type="entry name" value="SDRFAMILY"/>
</dbReference>
<sequence length="252" mass="26542">MQLADKVALVTGGGQGIGRGIVERYLEEGANVVVAQRSRLDAELEERPDVAHVPVDLSDSAALADVVDRAAEVFGALDILVNNAGLMAEHHISELPLKDWQRMEAVNVTAPLFLSQAVVAHLRKRGGGSIINIGSVEGMLTNPAHAAYAASKAAVHGMTRAMAIDLGPVGIRCNAIAPGWITSDLSEKYLDSKENPVEARSALRDLHPVGRLGQPTDVGDLAVYLGGDHSGFLSGEVIVLDGGRTIRLPTPD</sequence>
<dbReference type="PANTHER" id="PTHR42760:SF133">
    <property type="entry name" value="3-OXOACYL-[ACYL-CARRIER-PROTEIN] REDUCTASE"/>
    <property type="match status" value="1"/>
</dbReference>
<dbReference type="SUPFAM" id="SSF51735">
    <property type="entry name" value="NAD(P)-binding Rossmann-fold domains"/>
    <property type="match status" value="1"/>
</dbReference>
<dbReference type="EMBL" id="WOGT01000004">
    <property type="protein sequence ID" value="MUN55190.1"/>
    <property type="molecule type" value="Genomic_DNA"/>
</dbReference>
<evidence type="ECO:0000259" key="3">
    <source>
        <dbReference type="SMART" id="SM00822"/>
    </source>
</evidence>
<dbReference type="PROSITE" id="PS00061">
    <property type="entry name" value="ADH_SHORT"/>
    <property type="match status" value="1"/>
</dbReference>
<feature type="domain" description="Ketoreductase" evidence="3">
    <location>
        <begin position="6"/>
        <end position="183"/>
    </location>
</feature>
<comment type="similarity">
    <text evidence="1">Belongs to the short-chain dehydrogenases/reductases (SDR) family.</text>
</comment>
<dbReference type="InterPro" id="IPR020904">
    <property type="entry name" value="Sc_DH/Rdtase_CS"/>
</dbReference>
<dbReference type="PANTHER" id="PTHR42760">
    <property type="entry name" value="SHORT-CHAIN DEHYDROGENASES/REDUCTASES FAMILY MEMBER"/>
    <property type="match status" value="1"/>
</dbReference>
<reference evidence="4 5" key="1">
    <citation type="submission" date="2019-12" db="EMBL/GenBank/DDBJ databases">
        <authorList>
            <person name="Li J."/>
            <person name="Shi Y."/>
            <person name="Xu G."/>
            <person name="Xiao D."/>
            <person name="Ran X."/>
        </authorList>
    </citation>
    <scope>NUCLEOTIDE SEQUENCE [LARGE SCALE GENOMIC DNA]</scope>
    <source>
        <strain evidence="4 5">JCM 15915</strain>
    </source>
</reference>
<keyword evidence="2 4" id="KW-0560">Oxidoreductase</keyword>
<dbReference type="InterPro" id="IPR002347">
    <property type="entry name" value="SDR_fam"/>
</dbReference>
<dbReference type="GO" id="GO:0047936">
    <property type="term" value="F:glucose 1-dehydrogenase [NAD(P)+] activity"/>
    <property type="evidence" value="ECO:0007669"/>
    <property type="project" value="UniProtKB-EC"/>
</dbReference>
<keyword evidence="5" id="KW-1185">Reference proteome</keyword>
<name>A0A7K1LJA9_9MICC</name>
<dbReference type="Pfam" id="PF13561">
    <property type="entry name" value="adh_short_C2"/>
    <property type="match status" value="1"/>
</dbReference>
<organism evidence="4 5">
    <name type="scientific">Rothia koreensis</name>
    <dbReference type="NCBI Taxonomy" id="592378"/>
    <lineage>
        <taxon>Bacteria</taxon>
        <taxon>Bacillati</taxon>
        <taxon>Actinomycetota</taxon>
        <taxon>Actinomycetes</taxon>
        <taxon>Micrococcales</taxon>
        <taxon>Micrococcaceae</taxon>
        <taxon>Rothia</taxon>
    </lineage>
</organism>
<dbReference type="CDD" id="cd05233">
    <property type="entry name" value="SDR_c"/>
    <property type="match status" value="1"/>
</dbReference>
<evidence type="ECO:0000313" key="4">
    <source>
        <dbReference type="EMBL" id="MUN55190.1"/>
    </source>
</evidence>
<protein>
    <submittedName>
        <fullName evidence="4">Glucose 1-dehydrogenase</fullName>
        <ecNumber evidence="4">1.1.1.47</ecNumber>
    </submittedName>
</protein>
<dbReference type="InterPro" id="IPR057326">
    <property type="entry name" value="KR_dom"/>
</dbReference>